<dbReference type="Pfam" id="PF26571">
    <property type="entry name" value="VldE"/>
    <property type="match status" value="1"/>
</dbReference>
<protein>
    <submittedName>
        <fullName evidence="4">Peptidoglycan-binding protein</fullName>
    </submittedName>
</protein>
<evidence type="ECO:0000313" key="4">
    <source>
        <dbReference type="EMBL" id="MEX0426930.1"/>
    </source>
</evidence>
<dbReference type="Proteomes" id="UP001556631">
    <property type="component" value="Unassembled WGS sequence"/>
</dbReference>
<dbReference type="InterPro" id="IPR036366">
    <property type="entry name" value="PGBDSf"/>
</dbReference>
<feature type="compositionally biased region" description="Low complexity" evidence="1">
    <location>
        <begin position="255"/>
        <end position="288"/>
    </location>
</feature>
<dbReference type="Gene3D" id="1.10.101.10">
    <property type="entry name" value="PGBD-like superfamily/PGBD"/>
    <property type="match status" value="1"/>
</dbReference>
<organism evidence="4 5">
    <name type="scientific">Nocardioides eburneus</name>
    <dbReference type="NCBI Taxonomy" id="3231482"/>
    <lineage>
        <taxon>Bacteria</taxon>
        <taxon>Bacillati</taxon>
        <taxon>Actinomycetota</taxon>
        <taxon>Actinomycetes</taxon>
        <taxon>Propionibacteriales</taxon>
        <taxon>Nocardioidaceae</taxon>
        <taxon>Nocardioides</taxon>
    </lineage>
</organism>
<comment type="caution">
    <text evidence="4">The sequence shown here is derived from an EMBL/GenBank/DDBJ whole genome shotgun (WGS) entry which is preliminary data.</text>
</comment>
<feature type="domain" description="Peptidoglycan binding-like" evidence="2">
    <location>
        <begin position="215"/>
        <end position="251"/>
    </location>
</feature>
<sequence length="393" mass="42944">MVALGDLLKATYPGTSYSISRTCGTDPLPTSEHYDGRAVDWFTSVRTATGKARADALIRWLLATDAMGNAFANARRLGIMYVIWNGKIWGAYRASDGWRPYQSCAQHPEKAYDTTCHRDHMHFSLSWEGAMKRTSWWTKQVAAVDYGPCRAADLNWADPYTTARATPCPSYPRVTAEKGSSALHTKVVTYSGSLITPGATGPVVTIVQQAIGMSGADGIYGSQTKAAVLAYKTEHRLAVNGIVGDGMWRAMLADTAPKPGTTTPSTATTNPPSTTNPTPAPSNPTTAAQKQTLLQQFWTRRTRDHVVDVNLLIAAEKNGRHVARKVTAIRTAMARLLKLRHTNRTRIAVVQKTWRSTGVVDLDDLRPAAANRPRQVRPAYRAILRAANAVAKR</sequence>
<evidence type="ECO:0000313" key="5">
    <source>
        <dbReference type="Proteomes" id="UP001556631"/>
    </source>
</evidence>
<name>A0ABV3SWM1_9ACTN</name>
<feature type="region of interest" description="Disordered" evidence="1">
    <location>
        <begin position="254"/>
        <end position="288"/>
    </location>
</feature>
<evidence type="ECO:0000256" key="1">
    <source>
        <dbReference type="SAM" id="MobiDB-lite"/>
    </source>
</evidence>
<feature type="domain" description="ARB-07466-like C-terminal" evidence="3">
    <location>
        <begin position="6"/>
        <end position="109"/>
    </location>
</feature>
<dbReference type="Pfam" id="PF01471">
    <property type="entry name" value="PG_binding_1"/>
    <property type="match status" value="1"/>
</dbReference>
<gene>
    <name evidence="4" type="ORF">AB3X52_04790</name>
</gene>
<accession>A0ABV3SWM1</accession>
<proteinExistence type="predicted"/>
<evidence type="ECO:0000259" key="2">
    <source>
        <dbReference type="Pfam" id="PF01471"/>
    </source>
</evidence>
<dbReference type="EMBL" id="JBFPJR010000006">
    <property type="protein sequence ID" value="MEX0426930.1"/>
    <property type="molecule type" value="Genomic_DNA"/>
</dbReference>
<reference evidence="4 5" key="1">
    <citation type="submission" date="2024-07" db="EMBL/GenBank/DDBJ databases">
        <authorList>
            <person name="Lee S."/>
            <person name="Kang M."/>
        </authorList>
    </citation>
    <scope>NUCLEOTIDE SEQUENCE [LARGE SCALE GENOMIC DNA]</scope>
    <source>
        <strain evidence="4 5">DS6</strain>
    </source>
</reference>
<dbReference type="SUPFAM" id="SSF47090">
    <property type="entry name" value="PGBD-like"/>
    <property type="match status" value="1"/>
</dbReference>
<dbReference type="RefSeq" id="WP_367991826.1">
    <property type="nucleotide sequence ID" value="NZ_JBFPJR010000006.1"/>
</dbReference>
<dbReference type="InterPro" id="IPR002477">
    <property type="entry name" value="Peptidoglycan-bd-like"/>
</dbReference>
<dbReference type="InterPro" id="IPR036365">
    <property type="entry name" value="PGBD-like_sf"/>
</dbReference>
<dbReference type="InterPro" id="IPR058593">
    <property type="entry name" value="ARB_07466-like_C"/>
</dbReference>
<keyword evidence="5" id="KW-1185">Reference proteome</keyword>
<evidence type="ECO:0000259" key="3">
    <source>
        <dbReference type="Pfam" id="PF26571"/>
    </source>
</evidence>